<dbReference type="EMBL" id="JASMQC010000034">
    <property type="protein sequence ID" value="KAK1931415.1"/>
    <property type="molecule type" value="Genomic_DNA"/>
</dbReference>
<evidence type="ECO:0000313" key="4">
    <source>
        <dbReference type="Proteomes" id="UP001259832"/>
    </source>
</evidence>
<sequence>MSPPSSGSSSPYAIALQIHSRRQQTLDRNAADLEKCYAAFIDRRRIRGEQSIRTREGFQKLQKRYQLPIHKTGVELATTSEDEEAERQNILNVFFNPKISLLITETCWRLALFGGGSANEERDCSGLDLDAEKYSNFTSRLIQWAFPELPRQKVQELVLYDWENDRKFDEQEQDRLSLEGFKISLIDLVISCTDGTTPKCLEFLNLMARWLQHSLPSYALETPQVVKDFVGATSSIKLLPKPEPVPPSIVWESIPLSTMTPCQIRSQGLYCKLKAKVCTAPMVILILTADENPFELVLATSSKLLLNETNTDICKQANGLCRQVKRQGCWTFSMNSKVPSILLVPGSNISRQTKALYASVRTFDAVEPQDEENNSAKAPTEQLLTLFTNFPNQCSLRFDSKTNVLRMERLSSQIFTLERNDQCGEAFSITLTASLLQNATAGGGPGAAATLSSAVEVKSTFIVGENDSEDPPSSDSRNLDAHTFVFILKSEISAKKSGLKPDDAVLPRQWFTSLSGANDTKIIIFEAKKEAETGKKETKSSRSSEIYQLFVFTLHGVYIEVSCSTEIPGFTQENSDTEEQDAESEEEDSSVVDTEVTSASLLKELLLLQKIRQREKTAEPLPDMVLGTQVSTTKPVTTAESLRNKINRSRQDERHARIHELETANQAKLESMPRKITATTCSQKPVRFDGVEVPPSPKSELEKRVHLLTTFFHEMALPQPKLGELQGNEVEAAEAKAEEQLIKGFGALFHRDEDLQNALDEEKWSTDTAKIVRRRESIVTNFPRIKPIEEVITTRDELEDKRPWTFEDYENTAQYIEQLMVEVEAHETHRQEQQNLLDEEQKRGLKEQLIASWQYTQHRVDKTATRKRIQELEHKRRSQWMQSQQVRVYSSQSVRPAFILPKQRFLLQECSLPSNAVWEVSTTPNQRVLVSEPIAVARPTPSCENSFKIRPRPPKRPATVSSEGRNYVAMNSATISRARVRRIRSAYSTARGETTPRCEKHEIAVVLHDQEEAVAVLPLSGENVEDNQPEVEFTGDFKTNTATFAVSNFQATFATPVIVELEESKTAEKKKRKRKKKRSTVPKDLQFRSRVLELVSIAAQLQAIADEEQKDANGIQSIDEFGCMPSLTTTFASKPI</sequence>
<keyword evidence="1" id="KW-0175">Coiled coil</keyword>
<keyword evidence="4" id="KW-1185">Reference proteome</keyword>
<evidence type="ECO:0000256" key="1">
    <source>
        <dbReference type="SAM" id="Coils"/>
    </source>
</evidence>
<feature type="region of interest" description="Disordered" evidence="2">
    <location>
        <begin position="942"/>
        <end position="962"/>
    </location>
</feature>
<name>A0AAD9LCJ2_9STRA</name>
<dbReference type="AlphaFoldDB" id="A0AAD9LCJ2"/>
<evidence type="ECO:0000256" key="2">
    <source>
        <dbReference type="SAM" id="MobiDB-lite"/>
    </source>
</evidence>
<protein>
    <submittedName>
        <fullName evidence="3">Uncharacterized protein</fullName>
    </submittedName>
</protein>
<dbReference type="Proteomes" id="UP001259832">
    <property type="component" value="Unassembled WGS sequence"/>
</dbReference>
<proteinExistence type="predicted"/>
<reference evidence="3" key="1">
    <citation type="submission" date="2023-08" db="EMBL/GenBank/DDBJ databases">
        <title>Reference Genome Resource for the Citrus Pathogen Phytophthora citrophthora.</title>
        <authorList>
            <person name="Moller H."/>
            <person name="Coetzee B."/>
            <person name="Rose L.J."/>
            <person name="Van Niekerk J.M."/>
        </authorList>
    </citation>
    <scope>NUCLEOTIDE SEQUENCE</scope>
    <source>
        <strain evidence="3">STE-U-9442</strain>
    </source>
</reference>
<feature type="region of interest" description="Disordered" evidence="2">
    <location>
        <begin position="568"/>
        <end position="594"/>
    </location>
</feature>
<comment type="caution">
    <text evidence="3">The sequence shown here is derived from an EMBL/GenBank/DDBJ whole genome shotgun (WGS) entry which is preliminary data.</text>
</comment>
<organism evidence="3 4">
    <name type="scientific">Phytophthora citrophthora</name>
    <dbReference type="NCBI Taxonomy" id="4793"/>
    <lineage>
        <taxon>Eukaryota</taxon>
        <taxon>Sar</taxon>
        <taxon>Stramenopiles</taxon>
        <taxon>Oomycota</taxon>
        <taxon>Peronosporomycetes</taxon>
        <taxon>Peronosporales</taxon>
        <taxon>Peronosporaceae</taxon>
        <taxon>Phytophthora</taxon>
    </lineage>
</organism>
<gene>
    <name evidence="3" type="ORF">P3T76_013171</name>
</gene>
<dbReference type="InterPro" id="IPR013813">
    <property type="entry name" value="Endoribo_LPSP/chorism_mut-like"/>
</dbReference>
<dbReference type="PANTHER" id="PTHR43760">
    <property type="entry name" value="ENDORIBONUCLEASE-RELATED"/>
    <property type="match status" value="1"/>
</dbReference>
<accession>A0AAD9LCJ2</accession>
<feature type="coiled-coil region" evidence="1">
    <location>
        <begin position="816"/>
        <end position="843"/>
    </location>
</feature>
<dbReference type="PANTHER" id="PTHR43760:SF1">
    <property type="entry name" value="ENDORIBONUCLEASE L-PSP_CHORISMATE MUTASE-LIKE DOMAIN-CONTAINING PROTEIN"/>
    <property type="match status" value="1"/>
</dbReference>
<feature type="compositionally biased region" description="Acidic residues" evidence="2">
    <location>
        <begin position="575"/>
        <end position="590"/>
    </location>
</feature>
<evidence type="ECO:0000313" key="3">
    <source>
        <dbReference type="EMBL" id="KAK1931415.1"/>
    </source>
</evidence>